<reference evidence="2 3" key="1">
    <citation type="journal article" date="2015" name="Genome Announc.">
        <title>Complete Genome Sequence of Spiroplasma kunkelii Strain CR2-3x, Causal Agent of Corn Stunt Disease in Zea mays L.</title>
        <authorList>
            <person name="Davis R.E."/>
            <person name="Shao J."/>
            <person name="Dally E.L."/>
            <person name="Zhao Y."/>
            <person name="Gasparich G.E."/>
            <person name="Gaynor B.J."/>
            <person name="Athey J.C."/>
            <person name="Harrison N.A."/>
            <person name="Donofrio N."/>
        </authorList>
    </citation>
    <scope>NUCLEOTIDE SEQUENCE [LARGE SCALE GENOMIC DNA]</scope>
    <source>
        <strain evidence="2 3">CR2-3x</strain>
    </source>
</reference>
<feature type="domain" description="DeoR-like transcriptional repressor C-terminal sensor" evidence="1">
    <location>
        <begin position="1"/>
        <end position="82"/>
    </location>
</feature>
<proteinExistence type="predicted"/>
<dbReference type="Proteomes" id="UP000062963">
    <property type="component" value="Chromosome"/>
</dbReference>
<dbReference type="STRING" id="273035.SKUN_00373"/>
<dbReference type="PATRIC" id="fig|273035.7.peg.441"/>
<dbReference type="InterPro" id="IPR014036">
    <property type="entry name" value="DeoR-like_C"/>
</dbReference>
<dbReference type="AlphaFoldDB" id="A0A0K2JFD9"/>
<name>A0A0K2JFD9_SPIKU</name>
<sequence>MDAGSPTLSLIKLLQPADDLVIIIKSIFHVELLSLRGFNNVYVLGEKYKNQTGKLICWKAITTLQKYQIDCAFLGMNMINSQDLHL</sequence>
<dbReference type="EMBL" id="CP010899">
    <property type="protein sequence ID" value="ALA97289.1"/>
    <property type="molecule type" value="Genomic_DNA"/>
</dbReference>
<evidence type="ECO:0000259" key="1">
    <source>
        <dbReference type="Pfam" id="PF00455"/>
    </source>
</evidence>
<dbReference type="Pfam" id="PF00455">
    <property type="entry name" value="DeoRC"/>
    <property type="match status" value="1"/>
</dbReference>
<protein>
    <submittedName>
        <fullName evidence="2">Transcriptional regulator of the fructose operon, DeoR family</fullName>
    </submittedName>
</protein>
<gene>
    <name evidence="2" type="ORF">SKUN_00373</name>
</gene>
<evidence type="ECO:0000313" key="3">
    <source>
        <dbReference type="Proteomes" id="UP000062963"/>
    </source>
</evidence>
<keyword evidence="3" id="KW-1185">Reference proteome</keyword>
<organism evidence="2 3">
    <name type="scientific">Spiroplasma kunkelii CR2-3x</name>
    <dbReference type="NCBI Taxonomy" id="273035"/>
    <lineage>
        <taxon>Bacteria</taxon>
        <taxon>Bacillati</taxon>
        <taxon>Mycoplasmatota</taxon>
        <taxon>Mollicutes</taxon>
        <taxon>Entomoplasmatales</taxon>
        <taxon>Spiroplasmataceae</taxon>
        <taxon>Spiroplasma</taxon>
    </lineage>
</organism>
<dbReference type="KEGG" id="skn:SKUN_00373"/>
<evidence type="ECO:0000313" key="2">
    <source>
        <dbReference type="EMBL" id="ALA97289.1"/>
    </source>
</evidence>
<accession>A0A0K2JFD9</accession>